<accession>A0A1I4Q1K4</accession>
<dbReference type="AlphaFoldDB" id="A0A1I4Q1K4"/>
<name>A0A1I4Q1K4_ECTMO</name>
<protein>
    <recommendedName>
        <fullName evidence="1">Methyltransferase domain-containing protein</fullName>
    </recommendedName>
</protein>
<evidence type="ECO:0000313" key="3">
    <source>
        <dbReference type="Proteomes" id="UP000199556"/>
    </source>
</evidence>
<dbReference type="STRING" id="195064.SAMN05421721_10336"/>
<proteinExistence type="predicted"/>
<feature type="domain" description="Methyltransferase" evidence="1">
    <location>
        <begin position="52"/>
        <end position="135"/>
    </location>
</feature>
<dbReference type="Proteomes" id="UP000199556">
    <property type="component" value="Unassembled WGS sequence"/>
</dbReference>
<keyword evidence="3" id="KW-1185">Reference proteome</keyword>
<gene>
    <name evidence="2" type="ORF">SAMN05421721_10336</name>
</gene>
<dbReference type="SUPFAM" id="SSF53335">
    <property type="entry name" value="S-adenosyl-L-methionine-dependent methyltransferases"/>
    <property type="match status" value="1"/>
</dbReference>
<dbReference type="Pfam" id="PF13649">
    <property type="entry name" value="Methyltransf_25"/>
    <property type="match status" value="1"/>
</dbReference>
<sequence length="197" mass="22310">MPRIDIDAFYRHALETHGATAEGVQWRSARTQWQRFEILRRLLPEDLSPLVVADAGCGLADFHAYLAQNGGLPGQYIGLEMVEPFIRQARPGAQVQRCDVLTDPLPEADYYVCSGAMNNLTREETDRFIRRCLQAASRGFVFNLLKGRPRHSIFNYFLPREIRALGEDLGVRVEIVEGYLENDFTAAFLHSPTESVP</sequence>
<evidence type="ECO:0000313" key="2">
    <source>
        <dbReference type="EMBL" id="SFM33515.1"/>
    </source>
</evidence>
<reference evidence="2 3" key="1">
    <citation type="submission" date="2016-10" db="EMBL/GenBank/DDBJ databases">
        <authorList>
            <person name="de Groot N.N."/>
        </authorList>
    </citation>
    <scope>NUCLEOTIDE SEQUENCE [LARGE SCALE GENOMIC DNA]</scope>
    <source>
        <strain evidence="2 3">DSM 4180</strain>
    </source>
</reference>
<evidence type="ECO:0000259" key="1">
    <source>
        <dbReference type="Pfam" id="PF13649"/>
    </source>
</evidence>
<dbReference type="InterPro" id="IPR029063">
    <property type="entry name" value="SAM-dependent_MTases_sf"/>
</dbReference>
<dbReference type="EMBL" id="FOUO01000003">
    <property type="protein sequence ID" value="SFM33515.1"/>
    <property type="molecule type" value="Genomic_DNA"/>
</dbReference>
<dbReference type="OrthoDB" id="9800454at2"/>
<dbReference type="RefSeq" id="WP_090483742.1">
    <property type="nucleotide sequence ID" value="NZ_FOUO01000003.1"/>
</dbReference>
<organism evidence="2 3">
    <name type="scientific">Ectothiorhodospira mobilis</name>
    <dbReference type="NCBI Taxonomy" id="195064"/>
    <lineage>
        <taxon>Bacteria</taxon>
        <taxon>Pseudomonadati</taxon>
        <taxon>Pseudomonadota</taxon>
        <taxon>Gammaproteobacteria</taxon>
        <taxon>Chromatiales</taxon>
        <taxon>Ectothiorhodospiraceae</taxon>
        <taxon>Ectothiorhodospira</taxon>
    </lineage>
</organism>
<dbReference type="InterPro" id="IPR041698">
    <property type="entry name" value="Methyltransf_25"/>
</dbReference>
<dbReference type="Gene3D" id="3.40.50.150">
    <property type="entry name" value="Vaccinia Virus protein VP39"/>
    <property type="match status" value="1"/>
</dbReference>